<sequence length="108" mass="12420">MEEALRKHITEGDGYVDVTLYVKPEASFTGLRMELGELVFYTEELDVEGRVNASIVMFFSRLLGVSPSMIDIVYGTREKTKRVRIKNVTWNQVFEKIVEALRESEARS</sequence>
<name>A2BM02_HYPBU</name>
<keyword evidence="3" id="KW-1185">Reference proteome</keyword>
<dbReference type="RefSeq" id="WP_011822331.1">
    <property type="nucleotide sequence ID" value="NC_008818.1"/>
</dbReference>
<dbReference type="OrthoDB" id="14752at2157"/>
<dbReference type="EnsemblBacteria" id="ABM81013">
    <property type="protein sequence ID" value="ABM81013"/>
    <property type="gene ID" value="Hbut_1179"/>
</dbReference>
<evidence type="ECO:0000256" key="1">
    <source>
        <dbReference type="ARBA" id="ARBA00010364"/>
    </source>
</evidence>
<dbReference type="GeneID" id="4782639"/>
<evidence type="ECO:0000313" key="3">
    <source>
        <dbReference type="Proteomes" id="UP000002593"/>
    </source>
</evidence>
<gene>
    <name evidence="2" type="ordered locus">Hbut_1179</name>
</gene>
<organism evidence="2 3">
    <name type="scientific">Hyperthermus butylicus (strain DSM 5456 / JCM 9403 / PLM1-5)</name>
    <dbReference type="NCBI Taxonomy" id="415426"/>
    <lineage>
        <taxon>Archaea</taxon>
        <taxon>Thermoproteota</taxon>
        <taxon>Thermoprotei</taxon>
        <taxon>Desulfurococcales</taxon>
        <taxon>Pyrodictiaceae</taxon>
        <taxon>Hyperthermus</taxon>
    </lineage>
</organism>
<accession>A2BM02</accession>
<proteinExistence type="inferred from homology"/>
<dbReference type="KEGG" id="hbu:Hbut_1179"/>
<dbReference type="eggNOG" id="arCOG04058">
    <property type="taxonomic scope" value="Archaea"/>
</dbReference>
<protein>
    <submittedName>
        <fullName evidence="2">Uncharacterized protein</fullName>
    </submittedName>
</protein>
<dbReference type="Gene3D" id="3.30.1200.10">
    <property type="entry name" value="YggU-like"/>
    <property type="match status" value="1"/>
</dbReference>
<dbReference type="HOGENOM" id="CLU_130694_6_0_2"/>
<dbReference type="SUPFAM" id="SSF69786">
    <property type="entry name" value="YggU-like"/>
    <property type="match status" value="1"/>
</dbReference>
<dbReference type="STRING" id="415426.Hbut_1179"/>
<dbReference type="SMART" id="SM01152">
    <property type="entry name" value="DUF167"/>
    <property type="match status" value="1"/>
</dbReference>
<dbReference type="NCBIfam" id="TIGR00251">
    <property type="entry name" value="DUF167 family protein"/>
    <property type="match status" value="1"/>
</dbReference>
<dbReference type="InterPro" id="IPR003746">
    <property type="entry name" value="DUF167"/>
</dbReference>
<dbReference type="Proteomes" id="UP000002593">
    <property type="component" value="Chromosome"/>
</dbReference>
<reference evidence="2 3" key="1">
    <citation type="journal article" date="2007" name="Archaea">
        <title>The genome of Hyperthermus butylicus: a sulfur-reducing, peptide fermenting, neutrophilic Crenarchaeote growing up to 108 degrees C.</title>
        <authorList>
            <person name="Brugger K."/>
            <person name="Chen L."/>
            <person name="Stark M."/>
            <person name="Zibat A."/>
            <person name="Redder P."/>
            <person name="Ruepp A."/>
            <person name="Awayez M."/>
            <person name="She Q."/>
            <person name="Garrett R.A."/>
            <person name="Klenk H.P."/>
        </authorList>
    </citation>
    <scope>NUCLEOTIDE SEQUENCE [LARGE SCALE GENOMIC DNA]</scope>
    <source>
        <strain evidence="3">DSM 5456 / JCM 9403 / PLM1-5</strain>
    </source>
</reference>
<dbReference type="EMBL" id="CP000493">
    <property type="protein sequence ID" value="ABM81013.1"/>
    <property type="molecule type" value="Genomic_DNA"/>
</dbReference>
<dbReference type="InterPro" id="IPR036591">
    <property type="entry name" value="YggU-like_sf"/>
</dbReference>
<dbReference type="Pfam" id="PF02594">
    <property type="entry name" value="DUF167"/>
    <property type="match status" value="1"/>
</dbReference>
<comment type="similarity">
    <text evidence="1">Belongs to the UPF0235 family.</text>
</comment>
<dbReference type="AlphaFoldDB" id="A2BM02"/>
<evidence type="ECO:0000313" key="2">
    <source>
        <dbReference type="EMBL" id="ABM81013.1"/>
    </source>
</evidence>